<keyword evidence="1 2" id="KW-0238">DNA-binding</keyword>
<dbReference type="InterPro" id="IPR049170">
    <property type="entry name" value="GlnR_N"/>
</dbReference>
<dbReference type="PANTHER" id="PTHR48111:SF16">
    <property type="entry name" value="TRANSCRIPTIONAL REGULATORY PROTEIN GLNR"/>
    <property type="match status" value="1"/>
</dbReference>
<dbReference type="CDD" id="cd00383">
    <property type="entry name" value="trans_reg_C"/>
    <property type="match status" value="1"/>
</dbReference>
<gene>
    <name evidence="5" type="ORF">KIH27_02445</name>
</gene>
<dbReference type="PROSITE" id="PS51755">
    <property type="entry name" value="OMPR_PHOB"/>
    <property type="match status" value="1"/>
</dbReference>
<dbReference type="SMART" id="SM00862">
    <property type="entry name" value="Trans_reg_C"/>
    <property type="match status" value="1"/>
</dbReference>
<proteinExistence type="predicted"/>
<dbReference type="InterPro" id="IPR016032">
    <property type="entry name" value="Sig_transdc_resp-reg_C-effctor"/>
</dbReference>
<dbReference type="Pfam" id="PF00486">
    <property type="entry name" value="Trans_reg_C"/>
    <property type="match status" value="1"/>
</dbReference>
<dbReference type="SUPFAM" id="SSF46894">
    <property type="entry name" value="C-terminal effector domain of the bipartite response regulators"/>
    <property type="match status" value="1"/>
</dbReference>
<name>A0ABS5RDS6_9MYCO</name>
<evidence type="ECO:0000313" key="5">
    <source>
        <dbReference type="EMBL" id="MBS9532442.1"/>
    </source>
</evidence>
<evidence type="ECO:0000256" key="2">
    <source>
        <dbReference type="PROSITE-ProRule" id="PRU01091"/>
    </source>
</evidence>
<dbReference type="PANTHER" id="PTHR48111">
    <property type="entry name" value="REGULATOR OF RPOS"/>
    <property type="match status" value="1"/>
</dbReference>
<accession>A0ABS5RDS6</accession>
<dbReference type="Proteomes" id="UP001519535">
    <property type="component" value="Unassembled WGS sequence"/>
</dbReference>
<dbReference type="Gene3D" id="3.40.50.2300">
    <property type="match status" value="1"/>
</dbReference>
<dbReference type="EMBL" id="JAHCLR010000003">
    <property type="protein sequence ID" value="MBS9532442.1"/>
    <property type="molecule type" value="Genomic_DNA"/>
</dbReference>
<evidence type="ECO:0000256" key="3">
    <source>
        <dbReference type="SAM" id="MobiDB-lite"/>
    </source>
</evidence>
<dbReference type="InterPro" id="IPR036388">
    <property type="entry name" value="WH-like_DNA-bd_sf"/>
</dbReference>
<evidence type="ECO:0000256" key="1">
    <source>
        <dbReference type="ARBA" id="ARBA00023125"/>
    </source>
</evidence>
<reference evidence="5 6" key="1">
    <citation type="submission" date="2021-05" db="EMBL/GenBank/DDBJ databases">
        <title>Mycobacterium acidophilum sp. nov., an extremely acid-tolerant member of the genus Mycobacterium.</title>
        <authorList>
            <person name="Xia J."/>
        </authorList>
    </citation>
    <scope>NUCLEOTIDE SEQUENCE [LARGE SCALE GENOMIC DNA]</scope>
    <source>
        <strain evidence="5 6">M1</strain>
    </source>
</reference>
<feature type="DNA-binding region" description="OmpR/PhoB-type" evidence="2">
    <location>
        <begin position="149"/>
        <end position="246"/>
    </location>
</feature>
<evidence type="ECO:0000313" key="6">
    <source>
        <dbReference type="Proteomes" id="UP001519535"/>
    </source>
</evidence>
<protein>
    <submittedName>
        <fullName evidence="5">Response regulator transcription factor</fullName>
    </submittedName>
</protein>
<feature type="compositionally biased region" description="Acidic residues" evidence="3">
    <location>
        <begin position="257"/>
        <end position="276"/>
    </location>
</feature>
<evidence type="ECO:0000259" key="4">
    <source>
        <dbReference type="PROSITE" id="PS51755"/>
    </source>
</evidence>
<comment type="caution">
    <text evidence="5">The sequence shown here is derived from an EMBL/GenBank/DDBJ whole genome shotgun (WGS) entry which is preliminary data.</text>
</comment>
<dbReference type="Gene3D" id="1.10.10.10">
    <property type="entry name" value="Winged helix-like DNA-binding domain superfamily/Winged helix DNA-binding domain"/>
    <property type="match status" value="1"/>
</dbReference>
<dbReference type="InterPro" id="IPR001867">
    <property type="entry name" value="OmpR/PhoB-type_DNA-bd"/>
</dbReference>
<feature type="domain" description="OmpR/PhoB-type" evidence="4">
    <location>
        <begin position="149"/>
        <end position="246"/>
    </location>
</feature>
<keyword evidence="6" id="KW-1185">Reference proteome</keyword>
<dbReference type="InterPro" id="IPR039420">
    <property type="entry name" value="WalR-like"/>
</dbReference>
<dbReference type="Pfam" id="PF21695">
    <property type="entry name" value="GlnR_1st"/>
    <property type="match status" value="1"/>
</dbReference>
<feature type="region of interest" description="Disordered" evidence="3">
    <location>
        <begin position="245"/>
        <end position="293"/>
    </location>
</feature>
<organism evidence="5 6">
    <name type="scientific">Mycolicibacter acidiphilus</name>
    <dbReference type="NCBI Taxonomy" id="2835306"/>
    <lineage>
        <taxon>Bacteria</taxon>
        <taxon>Bacillati</taxon>
        <taxon>Actinomycetota</taxon>
        <taxon>Actinomycetes</taxon>
        <taxon>Mycobacteriales</taxon>
        <taxon>Mycobacteriaceae</taxon>
        <taxon>Mycolicibacter</taxon>
    </lineage>
</organism>
<sequence length="293" mass="31476">MRILRTRPFWQVARYRVDHLGRWRASLELLLLTADPQPEAVLPSLSLLAHTVRTAPPEVSALLEAGSAEVAIVDARSDLAAARSLCRLLSATAGSVPVVAVVTEGGLVAVNAEWGVDDILLPGTGPAETDARLRLLTGRRGGQVAEQAAGKITLGELVIDEGTYTARLRGKPLDLTYKEFELLKYLTQHVGRVFTRAQLLQEVWGYDFFGGTRTVDVHVRRLRAKLGPEHEALIGTVRNVGYKAVRPMRGKPPAVDHDEDLGDGSDDSEDFDDGAGDDGATAGGGATQQLASQ</sequence>